<comment type="caution">
    <text evidence="1">The sequence shown here is derived from an EMBL/GenBank/DDBJ whole genome shotgun (WGS) entry which is preliminary data.</text>
</comment>
<dbReference type="GO" id="GO:0016020">
    <property type="term" value="C:membrane"/>
    <property type="evidence" value="ECO:0007669"/>
    <property type="project" value="TreeGrafter"/>
</dbReference>
<name>A0AAN8F6Y9_9EURO</name>
<sequence>MSMGRSTYAGSINFDAPDRPSTITEHYPWQRTLYDVGIFSDCIYPSVALHGGLSVIAYGLGRMNDHVYTKDYVWAVAPIINAWWGAVGRRVVQRGIPVSQALGALSRPERLILGGATLWGGRLFTRLFLRARRAGRDDPRYDEMKSEPGFWNKALFSTYLPESLFQVLITLPMTAPFYHQGAVLTGYHPFLQSLAVGLFFTGFALETLADKQLDEHKTSSADETSLMKEGVWSLSRHPNYLGDALVHFSFPLLLYASDMLAPIELLGSVANYAFLRYLGGDKATENSQERRYSVSSTEKHTDLQKYRKEKNAFWPDLSKEINNSWLWTVIGAGAAGAVVEQALHSFL</sequence>
<evidence type="ECO:0000313" key="2">
    <source>
        <dbReference type="Proteomes" id="UP001316803"/>
    </source>
</evidence>
<dbReference type="PANTHER" id="PTHR32251">
    <property type="entry name" value="3-OXO-5-ALPHA-STEROID 4-DEHYDROGENASE"/>
    <property type="match status" value="1"/>
</dbReference>
<dbReference type="Proteomes" id="UP001316803">
    <property type="component" value="Unassembled WGS sequence"/>
</dbReference>
<evidence type="ECO:0000313" key="1">
    <source>
        <dbReference type="EMBL" id="KAK5952526.1"/>
    </source>
</evidence>
<dbReference type="EMBL" id="JAKLMC020000015">
    <property type="protein sequence ID" value="KAK5952526.1"/>
    <property type="molecule type" value="Genomic_DNA"/>
</dbReference>
<dbReference type="AlphaFoldDB" id="A0AAN8F6Y9"/>
<accession>A0AAN8F6Y9</accession>
<dbReference type="Pfam" id="PF06966">
    <property type="entry name" value="DUF1295"/>
    <property type="match status" value="1"/>
</dbReference>
<protein>
    <recommendedName>
        <fullName evidence="3">Steroid 5-alpha reductase C-terminal domain-containing protein</fullName>
    </recommendedName>
</protein>
<dbReference type="InterPro" id="IPR010721">
    <property type="entry name" value="UstE-like"/>
</dbReference>
<dbReference type="PANTHER" id="PTHR32251:SF15">
    <property type="entry name" value="3-OXO-5-ALPHA-STEROID 4-DEHYDROGENASE (DUF1295)"/>
    <property type="match status" value="1"/>
</dbReference>
<reference evidence="1 2" key="1">
    <citation type="submission" date="2022-12" db="EMBL/GenBank/DDBJ databases">
        <title>Genomic features and morphological characterization of a novel Knufia sp. strain isolated from spacecraft assembly facility.</title>
        <authorList>
            <person name="Teixeira M."/>
            <person name="Chander A.M."/>
            <person name="Stajich J.E."/>
            <person name="Venkateswaran K."/>
        </authorList>
    </citation>
    <scope>NUCLEOTIDE SEQUENCE [LARGE SCALE GENOMIC DNA]</scope>
    <source>
        <strain evidence="1 2">FJI-L2-BK-P2</strain>
    </source>
</reference>
<evidence type="ECO:0008006" key="3">
    <source>
        <dbReference type="Google" id="ProtNLM"/>
    </source>
</evidence>
<dbReference type="Gene3D" id="1.20.120.1630">
    <property type="match status" value="1"/>
</dbReference>
<keyword evidence="2" id="KW-1185">Reference proteome</keyword>
<gene>
    <name evidence="1" type="ORF">OHC33_006570</name>
</gene>
<proteinExistence type="predicted"/>
<organism evidence="1 2">
    <name type="scientific">Knufia fluminis</name>
    <dbReference type="NCBI Taxonomy" id="191047"/>
    <lineage>
        <taxon>Eukaryota</taxon>
        <taxon>Fungi</taxon>
        <taxon>Dikarya</taxon>
        <taxon>Ascomycota</taxon>
        <taxon>Pezizomycotina</taxon>
        <taxon>Eurotiomycetes</taxon>
        <taxon>Chaetothyriomycetidae</taxon>
        <taxon>Chaetothyriales</taxon>
        <taxon>Trichomeriaceae</taxon>
        <taxon>Knufia</taxon>
    </lineage>
</organism>